<evidence type="ECO:0000313" key="1">
    <source>
        <dbReference type="EMBL" id="OWT42621.1"/>
    </source>
</evidence>
<dbReference type="KEGG" id="pchm:VFPPC_18233"/>
<organism evidence="1 2">
    <name type="scientific">Pochonia chlamydosporia 170</name>
    <dbReference type="NCBI Taxonomy" id="1380566"/>
    <lineage>
        <taxon>Eukaryota</taxon>
        <taxon>Fungi</taxon>
        <taxon>Dikarya</taxon>
        <taxon>Ascomycota</taxon>
        <taxon>Pezizomycotina</taxon>
        <taxon>Sordariomycetes</taxon>
        <taxon>Hypocreomycetidae</taxon>
        <taxon>Hypocreales</taxon>
        <taxon>Clavicipitaceae</taxon>
        <taxon>Pochonia</taxon>
    </lineage>
</organism>
<name>A0A219API9_METCM</name>
<dbReference type="EMBL" id="LSBJ02000009">
    <property type="protein sequence ID" value="OWT42621.1"/>
    <property type="molecule type" value="Genomic_DNA"/>
</dbReference>
<dbReference type="AlphaFoldDB" id="A0A219API9"/>
<dbReference type="GeneID" id="33937072"/>
<accession>A0A219API9</accession>
<comment type="caution">
    <text evidence="1">The sequence shown here is derived from an EMBL/GenBank/DDBJ whole genome shotgun (WGS) entry which is preliminary data.</text>
</comment>
<evidence type="ECO:0000313" key="2">
    <source>
        <dbReference type="Proteomes" id="UP000078397"/>
    </source>
</evidence>
<keyword evidence="2" id="KW-1185">Reference proteome</keyword>
<gene>
    <name evidence="1" type="ORF">VFPPC_18233</name>
</gene>
<proteinExistence type="predicted"/>
<protein>
    <submittedName>
        <fullName evidence="1">Uncharacterized protein</fullName>
    </submittedName>
</protein>
<sequence>MQGKWTGVSENSIAGLTWLADQPVGVKQQNFLNTLPFDLGNAILTGWLGKTSGTVGARVSQGACVVALLLTNNAEGGLRVEETCRDVKVTDANLHAPDSEASGAGGSSTNHGIGEDVWNTISSPVVWADLFAGCANLPFPTYNSLLGSSGLDTAQPKTLPGCNK</sequence>
<reference evidence="1 2" key="1">
    <citation type="journal article" date="2016" name="PLoS Pathog.">
        <title>Biosynthesis of antibiotic leucinostatins in bio-control fungus Purpureocillium lilacinum and their inhibition on phytophthora revealed by genome mining.</title>
        <authorList>
            <person name="Wang G."/>
            <person name="Liu Z."/>
            <person name="Lin R."/>
            <person name="Li E."/>
            <person name="Mao Z."/>
            <person name="Ling J."/>
            <person name="Yang Y."/>
            <person name="Yin W.B."/>
            <person name="Xie B."/>
        </authorList>
    </citation>
    <scope>NUCLEOTIDE SEQUENCE [LARGE SCALE GENOMIC DNA]</scope>
    <source>
        <strain evidence="1">170</strain>
    </source>
</reference>
<dbReference type="RefSeq" id="XP_022285109.1">
    <property type="nucleotide sequence ID" value="XM_022429876.1"/>
</dbReference>
<dbReference type="Proteomes" id="UP000078397">
    <property type="component" value="Unassembled WGS sequence"/>
</dbReference>